<dbReference type="Pfam" id="PF00455">
    <property type="entry name" value="DeoRC"/>
    <property type="match status" value="1"/>
</dbReference>
<dbReference type="RefSeq" id="WP_040070665.1">
    <property type="nucleotide sequence ID" value="NZ_JXDG01000058.1"/>
</dbReference>
<dbReference type="Gene3D" id="1.10.10.10">
    <property type="entry name" value="Winged helix-like DNA-binding domain superfamily/Winged helix DNA-binding domain"/>
    <property type="match status" value="1"/>
</dbReference>
<keyword evidence="3" id="KW-0238">DNA-binding</keyword>
<proteinExistence type="predicted"/>
<keyword evidence="1" id="KW-0678">Repressor</keyword>
<accession>A0A0C2ETD1</accession>
<dbReference type="PROSITE" id="PS00894">
    <property type="entry name" value="HTH_DEOR_1"/>
    <property type="match status" value="1"/>
</dbReference>
<dbReference type="InterPro" id="IPR037171">
    <property type="entry name" value="NagB/RpiA_transferase-like"/>
</dbReference>
<evidence type="ECO:0000313" key="7">
    <source>
        <dbReference type="Proteomes" id="UP000031535"/>
    </source>
</evidence>
<dbReference type="PANTHER" id="PTHR30363:SF4">
    <property type="entry name" value="GLYCEROL-3-PHOSPHATE REGULON REPRESSOR"/>
    <property type="match status" value="1"/>
</dbReference>
<dbReference type="STRING" id="226910.UCMB321_4456"/>
<keyword evidence="2" id="KW-0805">Transcription regulation</keyword>
<protein>
    <submittedName>
        <fullName evidence="6">Galactitol utilization operon repressor</fullName>
    </submittedName>
</protein>
<dbReference type="Gene3D" id="3.40.50.1360">
    <property type="match status" value="1"/>
</dbReference>
<name>A0A0C2ETD1_9PSED</name>
<feature type="domain" description="HTH deoR-type" evidence="5">
    <location>
        <begin position="11"/>
        <end position="66"/>
    </location>
</feature>
<evidence type="ECO:0000256" key="2">
    <source>
        <dbReference type="ARBA" id="ARBA00023015"/>
    </source>
</evidence>
<keyword evidence="4" id="KW-0804">Transcription</keyword>
<organism evidence="6 7">
    <name type="scientific">Pseudomonas batumici</name>
    <dbReference type="NCBI Taxonomy" id="226910"/>
    <lineage>
        <taxon>Bacteria</taxon>
        <taxon>Pseudomonadati</taxon>
        <taxon>Pseudomonadota</taxon>
        <taxon>Gammaproteobacteria</taxon>
        <taxon>Pseudomonadales</taxon>
        <taxon>Pseudomonadaceae</taxon>
        <taxon>Pseudomonas</taxon>
    </lineage>
</organism>
<dbReference type="InterPro" id="IPR001034">
    <property type="entry name" value="DeoR_HTH"/>
</dbReference>
<dbReference type="AlphaFoldDB" id="A0A0C2ETD1"/>
<dbReference type="PRINTS" id="PR00037">
    <property type="entry name" value="HTHLACR"/>
</dbReference>
<evidence type="ECO:0000313" key="6">
    <source>
        <dbReference type="EMBL" id="KIH81793.1"/>
    </source>
</evidence>
<dbReference type="InterPro" id="IPR018356">
    <property type="entry name" value="Tscrpt_reg_HTH_DeoR_CS"/>
</dbReference>
<dbReference type="SUPFAM" id="SSF100950">
    <property type="entry name" value="NagB/RpiA/CoA transferase-like"/>
    <property type="match status" value="1"/>
</dbReference>
<evidence type="ECO:0000256" key="3">
    <source>
        <dbReference type="ARBA" id="ARBA00023125"/>
    </source>
</evidence>
<dbReference type="PANTHER" id="PTHR30363">
    <property type="entry name" value="HTH-TYPE TRANSCRIPTIONAL REGULATOR SRLR-RELATED"/>
    <property type="match status" value="1"/>
</dbReference>
<reference evidence="6 7" key="1">
    <citation type="submission" date="2015-01" db="EMBL/GenBank/DDBJ databases">
        <title>Complete genome of Pseudomonas batumici UCM B-321 producer of the batumin antibiotic with strong antistaphilococcal and potential anticancer activity.</title>
        <authorList>
            <person name="Klochko V.V."/>
            <person name="Zelena L.B."/>
            <person name="Elena K.A."/>
            <person name="Reva O.N."/>
        </authorList>
    </citation>
    <scope>NUCLEOTIDE SEQUENCE [LARGE SCALE GENOMIC DNA]</scope>
    <source>
        <strain evidence="6 7">UCM B-321</strain>
    </source>
</reference>
<dbReference type="SUPFAM" id="SSF46785">
    <property type="entry name" value="Winged helix' DNA-binding domain"/>
    <property type="match status" value="1"/>
</dbReference>
<dbReference type="InterPro" id="IPR036388">
    <property type="entry name" value="WH-like_DNA-bd_sf"/>
</dbReference>
<dbReference type="SMART" id="SM00420">
    <property type="entry name" value="HTH_DEOR"/>
    <property type="match status" value="1"/>
</dbReference>
<dbReference type="PATRIC" id="fig|226910.6.peg.4448"/>
<dbReference type="InterPro" id="IPR014036">
    <property type="entry name" value="DeoR-like_C"/>
</dbReference>
<dbReference type="Proteomes" id="UP000031535">
    <property type="component" value="Unassembled WGS sequence"/>
</dbReference>
<dbReference type="InterPro" id="IPR050313">
    <property type="entry name" value="Carb_Metab_HTH_regulators"/>
</dbReference>
<dbReference type="OrthoDB" id="9814815at2"/>
<evidence type="ECO:0000256" key="4">
    <source>
        <dbReference type="ARBA" id="ARBA00023163"/>
    </source>
</evidence>
<keyword evidence="7" id="KW-1185">Reference proteome</keyword>
<dbReference type="PROSITE" id="PS51000">
    <property type="entry name" value="HTH_DEOR_2"/>
    <property type="match status" value="1"/>
</dbReference>
<dbReference type="Pfam" id="PF08220">
    <property type="entry name" value="HTH_DeoR"/>
    <property type="match status" value="1"/>
</dbReference>
<dbReference type="GO" id="GO:0003700">
    <property type="term" value="F:DNA-binding transcription factor activity"/>
    <property type="evidence" value="ECO:0007669"/>
    <property type="project" value="InterPro"/>
</dbReference>
<evidence type="ECO:0000256" key="1">
    <source>
        <dbReference type="ARBA" id="ARBA00022491"/>
    </source>
</evidence>
<sequence>MQGLHQASELPHLRRQKILLLLERDGKVMASELGQHFAVSEDTIRRDLAELAQAGLLQRVHGGALPRPKDTGKDYLTRIAEPNEVKTRLAQLAAQRVEEGQIVLFDSGTTTLQIAQSLPSGLSITAVTCSPMIAMTLAEHPGITVILAGGKLNPATMASGGHEALRLIQGVKADLLFTGVCAIHPEMGITSVHYDEVAVKQAMLDSASHVVAVTTADKLGAVEPFVVAPCTRLQTMITERFVPSDVIEAYRRMGVEVVQADV</sequence>
<dbReference type="InterPro" id="IPR036390">
    <property type="entry name" value="WH_DNA-bd_sf"/>
</dbReference>
<gene>
    <name evidence="6" type="ORF">UCMB321_4456</name>
</gene>
<comment type="caution">
    <text evidence="6">The sequence shown here is derived from an EMBL/GenBank/DDBJ whole genome shotgun (WGS) entry which is preliminary data.</text>
</comment>
<dbReference type="EMBL" id="JXDG01000058">
    <property type="protein sequence ID" value="KIH81793.1"/>
    <property type="molecule type" value="Genomic_DNA"/>
</dbReference>
<dbReference type="GO" id="GO:0003677">
    <property type="term" value="F:DNA binding"/>
    <property type="evidence" value="ECO:0007669"/>
    <property type="project" value="UniProtKB-KW"/>
</dbReference>
<evidence type="ECO:0000259" key="5">
    <source>
        <dbReference type="PROSITE" id="PS51000"/>
    </source>
</evidence>
<dbReference type="SMART" id="SM01134">
    <property type="entry name" value="DeoRC"/>
    <property type="match status" value="1"/>
</dbReference>